<dbReference type="InterPro" id="IPR000315">
    <property type="entry name" value="Znf_B-box"/>
</dbReference>
<dbReference type="Proteomes" id="UP000030762">
    <property type="component" value="Unassembled WGS sequence"/>
</dbReference>
<organism evidence="7 8">
    <name type="scientific">Saprolegnia diclina (strain VS20)</name>
    <dbReference type="NCBI Taxonomy" id="1156394"/>
    <lineage>
        <taxon>Eukaryota</taxon>
        <taxon>Sar</taxon>
        <taxon>Stramenopiles</taxon>
        <taxon>Oomycota</taxon>
        <taxon>Saprolegniomycetes</taxon>
        <taxon>Saprolegniales</taxon>
        <taxon>Saprolegniaceae</taxon>
        <taxon>Saprolegnia</taxon>
    </lineage>
</organism>
<dbReference type="Gene3D" id="1.10.167.10">
    <property type="entry name" value="Regulator of G-protein Signalling 4, domain 2"/>
    <property type="match status" value="1"/>
</dbReference>
<dbReference type="InterPro" id="IPR016137">
    <property type="entry name" value="RGS"/>
</dbReference>
<dbReference type="SUPFAM" id="SSF48403">
    <property type="entry name" value="Ankyrin repeat"/>
    <property type="match status" value="2"/>
</dbReference>
<keyword evidence="2 3" id="KW-0040">ANK repeat</keyword>
<protein>
    <recommendedName>
        <fullName evidence="9">B box-type domain-containing protein</fullName>
    </recommendedName>
</protein>
<dbReference type="Gene3D" id="1.25.40.20">
    <property type="entry name" value="Ankyrin repeat-containing domain"/>
    <property type="match status" value="2"/>
</dbReference>
<dbReference type="GeneID" id="19946521"/>
<dbReference type="RefSeq" id="XP_008609753.1">
    <property type="nucleotide sequence ID" value="XM_008611531.1"/>
</dbReference>
<dbReference type="eggNOG" id="KOG4177">
    <property type="taxonomic scope" value="Eukaryota"/>
</dbReference>
<feature type="domain" description="RGS" evidence="6">
    <location>
        <begin position="938"/>
        <end position="1041"/>
    </location>
</feature>
<name>T0QQH7_SAPDV</name>
<dbReference type="PROSITE" id="PS50132">
    <property type="entry name" value="RGS"/>
    <property type="match status" value="1"/>
</dbReference>
<dbReference type="GO" id="GO:0008270">
    <property type="term" value="F:zinc ion binding"/>
    <property type="evidence" value="ECO:0007669"/>
    <property type="project" value="UniProtKB-KW"/>
</dbReference>
<dbReference type="InterPro" id="IPR036305">
    <property type="entry name" value="RGS_sf"/>
</dbReference>
<dbReference type="InterPro" id="IPR011990">
    <property type="entry name" value="TPR-like_helical_dom_sf"/>
</dbReference>
<dbReference type="AlphaFoldDB" id="T0QQH7"/>
<proteinExistence type="predicted"/>
<dbReference type="SMART" id="SM00248">
    <property type="entry name" value="ANK"/>
    <property type="match status" value="5"/>
</dbReference>
<evidence type="ECO:0008006" key="9">
    <source>
        <dbReference type="Google" id="ProtNLM"/>
    </source>
</evidence>
<keyword evidence="1" id="KW-0677">Repeat</keyword>
<evidence type="ECO:0000256" key="3">
    <source>
        <dbReference type="PROSITE-ProRule" id="PRU00023"/>
    </source>
</evidence>
<dbReference type="PROSITE" id="PS50119">
    <property type="entry name" value="ZF_BBOX"/>
    <property type="match status" value="1"/>
</dbReference>
<dbReference type="PROSITE" id="PS50088">
    <property type="entry name" value="ANK_REPEAT"/>
    <property type="match status" value="3"/>
</dbReference>
<keyword evidence="8" id="KW-1185">Reference proteome</keyword>
<evidence type="ECO:0000259" key="6">
    <source>
        <dbReference type="PROSITE" id="PS50132"/>
    </source>
</evidence>
<dbReference type="InterPro" id="IPR036770">
    <property type="entry name" value="Ankyrin_rpt-contain_sf"/>
</dbReference>
<dbReference type="PANTHER" id="PTHR24198">
    <property type="entry name" value="ANKYRIN REPEAT AND PROTEIN KINASE DOMAIN-CONTAINING PROTEIN"/>
    <property type="match status" value="1"/>
</dbReference>
<sequence length="1079" mass="120609">MDEVDEDEVRRQVAVALYRHEKGRALALKKQRDIRRAVALQTAKHRRREAACCSEMAAEDAASRAAQAYYFGLLRAEAEKRKYDEEQKVLQLVSATRKTAKSAGAVLSTPGARGLERLEVLRQRTATIERDAELRRTMRPPGLHLEALRVRTLLAAHGTEHAIECLERAIHEQLWPEMLHLLSTTPTLAADFETSTGYTPLVMALCHCKPSIARTLLTKHSASPHRETKDGKTPLLAAIWGNDVDGLRLLVQDFGANVRAESTHYVTPLLFAIEKGRLACVQQLLAFGADPNDANVEGITPLIAATMAQQIDAIEVLLAAGARWEIRGKDDRTALEWAIRCQFHAFHDRLELLRFRPPTQSTDRDGARRLRERRADTAIANRDVEGLMGMVRRGEVSPNFEGHAHCTPMIAVCEMGTLAQLQSLLALGGLANQPNQLGQTPLLAACERGHSDMLICLVNVGATFAYCDFRGHDAFTHLKEFPDLVSQWTPYRRQFTSALTLGTPSRLATSSVPHPFGMRTELRPESAGIRVATPQLQSPPEDPDELDANTQHKWQLQQSGLRQRPGKRRVFEEERHKVLKARQAPRRNALAVVQPDPESFIARPLCGNCVLVRATAYCQECMLAYCDKCVMERHIDADMRHHSTGPITLEDICRIKPPKPSDPPEAQPLSKSVNQSLDAIAALRTLLSASCEPSRAMTPDMDPEIKLRLLRDRREDERRRREAHLALNVPQVAASTAAAQGSSLFSKPSEVRLARNFAQQGKFAKAEAVLLDAFNMQVASFGATHPLVGKTLYEMGVVYNAKGEMRESSAKLLESIACFEQHLPLDHHDILQSTTALLECWSNGREWGLCTAFAKGLSIQRRDALGPKHPLTLEAIALRASYCAQWELQLMFREDARGQRLLDIATNSASYVDAAQGRRHSQYLALLTSPKTENVERFVRYADTTHYAVYIEFWLAVHGFHVACDAKAPGFQPYIAARDLFKAFLKTQRIKCTTATLRNEIRQCLRGETKETRPIRDIFNSVVDLVFQTTWKSVYLPYLETSDGMAWHEAEHKAAIDEYNDLVTSGLLEPRTSDPSPLG</sequence>
<evidence type="ECO:0000259" key="5">
    <source>
        <dbReference type="PROSITE" id="PS50119"/>
    </source>
</evidence>
<feature type="repeat" description="ANK" evidence="3">
    <location>
        <begin position="437"/>
        <end position="469"/>
    </location>
</feature>
<evidence type="ECO:0000313" key="7">
    <source>
        <dbReference type="EMBL" id="EQC36971.1"/>
    </source>
</evidence>
<gene>
    <name evidence="7" type="ORF">SDRG_05794</name>
</gene>
<dbReference type="OrthoDB" id="194358at2759"/>
<feature type="repeat" description="ANK" evidence="3">
    <location>
        <begin position="297"/>
        <end position="329"/>
    </location>
</feature>
<evidence type="ECO:0000256" key="2">
    <source>
        <dbReference type="ARBA" id="ARBA00023043"/>
    </source>
</evidence>
<accession>T0QQH7</accession>
<dbReference type="STRING" id="1156394.T0QQH7"/>
<evidence type="ECO:0000256" key="1">
    <source>
        <dbReference type="ARBA" id="ARBA00022737"/>
    </source>
</evidence>
<dbReference type="EMBL" id="JH767146">
    <property type="protein sequence ID" value="EQC36971.1"/>
    <property type="molecule type" value="Genomic_DNA"/>
</dbReference>
<dbReference type="CDD" id="cd19757">
    <property type="entry name" value="Bbox1"/>
    <property type="match status" value="1"/>
</dbReference>
<reference evidence="7 8" key="1">
    <citation type="submission" date="2012-04" db="EMBL/GenBank/DDBJ databases">
        <title>The Genome Sequence of Saprolegnia declina VS20.</title>
        <authorList>
            <consortium name="The Broad Institute Genome Sequencing Platform"/>
            <person name="Russ C."/>
            <person name="Nusbaum C."/>
            <person name="Tyler B."/>
            <person name="van West P."/>
            <person name="Dieguez-Uribeondo J."/>
            <person name="de Bruijn I."/>
            <person name="Tripathy S."/>
            <person name="Jiang R."/>
            <person name="Young S.K."/>
            <person name="Zeng Q."/>
            <person name="Gargeya S."/>
            <person name="Fitzgerald M."/>
            <person name="Haas B."/>
            <person name="Abouelleil A."/>
            <person name="Alvarado L."/>
            <person name="Arachchi H.M."/>
            <person name="Berlin A."/>
            <person name="Chapman S.B."/>
            <person name="Goldberg J."/>
            <person name="Griggs A."/>
            <person name="Gujja S."/>
            <person name="Hansen M."/>
            <person name="Howarth C."/>
            <person name="Imamovic A."/>
            <person name="Larimer J."/>
            <person name="McCowen C."/>
            <person name="Montmayeur A."/>
            <person name="Murphy C."/>
            <person name="Neiman D."/>
            <person name="Pearson M."/>
            <person name="Priest M."/>
            <person name="Roberts A."/>
            <person name="Saif S."/>
            <person name="Shea T."/>
            <person name="Sisk P."/>
            <person name="Sykes S."/>
            <person name="Wortman J."/>
            <person name="Nusbaum C."/>
            <person name="Birren B."/>
        </authorList>
    </citation>
    <scope>NUCLEOTIDE SEQUENCE [LARGE SCALE GENOMIC DNA]</scope>
    <source>
        <strain evidence="7 8">VS20</strain>
    </source>
</reference>
<dbReference type="InterPro" id="IPR002110">
    <property type="entry name" value="Ankyrin_rpt"/>
</dbReference>
<evidence type="ECO:0000313" key="8">
    <source>
        <dbReference type="Proteomes" id="UP000030762"/>
    </source>
</evidence>
<keyword evidence="4" id="KW-0479">Metal-binding</keyword>
<dbReference type="OMA" id="FHIDNME"/>
<keyword evidence="4" id="KW-0862">Zinc</keyword>
<dbReference type="PANTHER" id="PTHR24198:SF165">
    <property type="entry name" value="ANKYRIN REPEAT-CONTAINING PROTEIN-RELATED"/>
    <property type="match status" value="1"/>
</dbReference>
<dbReference type="Pfam" id="PF12796">
    <property type="entry name" value="Ank_2"/>
    <property type="match status" value="2"/>
</dbReference>
<dbReference type="SUPFAM" id="SSF48097">
    <property type="entry name" value="Regulator of G-protein signaling, RGS"/>
    <property type="match status" value="1"/>
</dbReference>
<dbReference type="Gene3D" id="1.25.40.10">
    <property type="entry name" value="Tetratricopeptide repeat domain"/>
    <property type="match status" value="1"/>
</dbReference>
<dbReference type="VEuPathDB" id="FungiDB:SDRG_05794"/>
<feature type="domain" description="B box-type" evidence="5">
    <location>
        <begin position="601"/>
        <end position="647"/>
    </location>
</feature>
<feature type="repeat" description="ANK" evidence="3">
    <location>
        <begin position="264"/>
        <end position="296"/>
    </location>
</feature>
<dbReference type="InterPro" id="IPR044926">
    <property type="entry name" value="RGS_subdomain_2"/>
</dbReference>
<dbReference type="InParanoid" id="T0QQH7"/>
<keyword evidence="4" id="KW-0863">Zinc-finger</keyword>
<evidence type="ECO:0000256" key="4">
    <source>
        <dbReference type="PROSITE-ProRule" id="PRU00024"/>
    </source>
</evidence>